<dbReference type="AlphaFoldDB" id="A0A1B9H202"/>
<accession>A0A1B9H202</accession>
<keyword evidence="5" id="KW-1185">Reference proteome</keyword>
<dbReference type="EMBL" id="KI669493">
    <property type="protein sequence ID" value="OCF37309.1"/>
    <property type="molecule type" value="Genomic_DNA"/>
</dbReference>
<evidence type="ECO:0000256" key="1">
    <source>
        <dbReference type="SAM" id="MobiDB-lite"/>
    </source>
</evidence>
<dbReference type="SUPFAM" id="SSF50475">
    <property type="entry name" value="FMN-binding split barrel"/>
    <property type="match status" value="1"/>
</dbReference>
<keyword evidence="2" id="KW-0732">Signal</keyword>
<dbReference type="PANTHER" id="PTHR37273:SF1">
    <property type="entry name" value="ADL397C-AP"/>
    <property type="match status" value="1"/>
</dbReference>
<dbReference type="Proteomes" id="UP000092666">
    <property type="component" value="Unassembled WGS sequence"/>
</dbReference>
<evidence type="ECO:0000313" key="5">
    <source>
        <dbReference type="Proteomes" id="UP000092666"/>
    </source>
</evidence>
<dbReference type="PANTHER" id="PTHR37273">
    <property type="entry name" value="CHROMOSOME 8, WHOLE GENOME SHOTGUN SEQUENCE"/>
    <property type="match status" value="1"/>
</dbReference>
<dbReference type="Gene3D" id="2.30.110.10">
    <property type="entry name" value="Electron Transport, Fmn-binding Protein, Chain A"/>
    <property type="match status" value="1"/>
</dbReference>
<feature type="chain" id="PRO_5008627491" description="CREG-like beta-barrel domain-containing protein" evidence="2">
    <location>
        <begin position="18"/>
        <end position="252"/>
    </location>
</feature>
<proteinExistence type="predicted"/>
<evidence type="ECO:0000313" key="4">
    <source>
        <dbReference type="EMBL" id="OCF37309.1"/>
    </source>
</evidence>
<feature type="compositionally biased region" description="Basic and acidic residues" evidence="1">
    <location>
        <begin position="211"/>
        <end position="220"/>
    </location>
</feature>
<feature type="signal peptide" evidence="2">
    <location>
        <begin position="1"/>
        <end position="17"/>
    </location>
</feature>
<organism evidence="4 5">
    <name type="scientific">Kwoniella heveanensis BCC8398</name>
    <dbReference type="NCBI Taxonomy" id="1296120"/>
    <lineage>
        <taxon>Eukaryota</taxon>
        <taxon>Fungi</taxon>
        <taxon>Dikarya</taxon>
        <taxon>Basidiomycota</taxon>
        <taxon>Agaricomycotina</taxon>
        <taxon>Tremellomycetes</taxon>
        <taxon>Tremellales</taxon>
        <taxon>Cryptococcaceae</taxon>
        <taxon>Kwoniella</taxon>
    </lineage>
</organism>
<dbReference type="OrthoDB" id="2138282at2759"/>
<evidence type="ECO:0000256" key="2">
    <source>
        <dbReference type="SAM" id="SignalP"/>
    </source>
</evidence>
<dbReference type="STRING" id="1296120.A0A1B9H202"/>
<feature type="region of interest" description="Disordered" evidence="1">
    <location>
        <begin position="207"/>
        <end position="228"/>
    </location>
</feature>
<evidence type="ECO:0000259" key="3">
    <source>
        <dbReference type="Pfam" id="PF13883"/>
    </source>
</evidence>
<dbReference type="Pfam" id="PF13883">
    <property type="entry name" value="CREG_beta-barrel"/>
    <property type="match status" value="1"/>
</dbReference>
<reference evidence="4 5" key="1">
    <citation type="submission" date="2013-07" db="EMBL/GenBank/DDBJ databases">
        <title>The Genome Sequence of Cryptococcus heveanensis BCC8398.</title>
        <authorList>
            <consortium name="The Broad Institute Genome Sequencing Platform"/>
            <person name="Cuomo C."/>
            <person name="Litvintseva A."/>
            <person name="Chen Y."/>
            <person name="Heitman J."/>
            <person name="Sun S."/>
            <person name="Springer D."/>
            <person name="Dromer F."/>
            <person name="Young S.K."/>
            <person name="Zeng Q."/>
            <person name="Gargeya S."/>
            <person name="Fitzgerald M."/>
            <person name="Abouelleil A."/>
            <person name="Alvarado L."/>
            <person name="Berlin A.M."/>
            <person name="Chapman S.B."/>
            <person name="Dewar J."/>
            <person name="Goldberg J."/>
            <person name="Griggs A."/>
            <person name="Gujja S."/>
            <person name="Hansen M."/>
            <person name="Howarth C."/>
            <person name="Imamovic A."/>
            <person name="Larimer J."/>
            <person name="McCowan C."/>
            <person name="Murphy C."/>
            <person name="Pearson M."/>
            <person name="Priest M."/>
            <person name="Roberts A."/>
            <person name="Saif S."/>
            <person name="Shea T."/>
            <person name="Sykes S."/>
            <person name="Wortman J."/>
            <person name="Nusbaum C."/>
            <person name="Birren B."/>
        </authorList>
    </citation>
    <scope>NUCLEOTIDE SEQUENCE [LARGE SCALE GENOMIC DNA]</scope>
    <source>
        <strain evidence="4 5">BCC8398</strain>
    </source>
</reference>
<reference evidence="5" key="2">
    <citation type="submission" date="2013-12" db="EMBL/GenBank/DDBJ databases">
        <title>Evolution of pathogenesis and genome organization in the Tremellales.</title>
        <authorList>
            <person name="Cuomo C."/>
            <person name="Litvintseva A."/>
            <person name="Heitman J."/>
            <person name="Chen Y."/>
            <person name="Sun S."/>
            <person name="Springer D."/>
            <person name="Dromer F."/>
            <person name="Young S."/>
            <person name="Zeng Q."/>
            <person name="Chapman S."/>
            <person name="Gujja S."/>
            <person name="Saif S."/>
            <person name="Birren B."/>
        </authorList>
    </citation>
    <scope>NUCLEOTIDE SEQUENCE [LARGE SCALE GENOMIC DNA]</scope>
    <source>
        <strain evidence="5">BCC8398</strain>
    </source>
</reference>
<dbReference type="InterPro" id="IPR012349">
    <property type="entry name" value="Split_barrel_FMN-bd"/>
</dbReference>
<sequence length="252" mass="28156">MLTKVFVALLAISSAASLTVPVHDTHRETLFEAAHNARQLLKDVKTGTMASVYPDSSDLSGRPFAMMEYHAPCYHNGSLTFILMPISRSTQNILRNKDHHATYTVSMPAEGIWSPMSRGRVALMGNMEFLKDLPQNEIDELSECYTTHHPDAKYWIPGRADSPHTSIWARLDTDSIYYVGGFGDTHYIGPIPVDLYAKSEKQVIKSIGAPTEEKTSKSEDTDQQQAGDWDLVRGGSEFDWMNEVEAQGQVIF</sequence>
<dbReference type="InterPro" id="IPR055343">
    <property type="entry name" value="CREG_beta-barrel"/>
</dbReference>
<feature type="domain" description="CREG-like beta-barrel" evidence="3">
    <location>
        <begin position="32"/>
        <end position="197"/>
    </location>
</feature>
<gene>
    <name evidence="4" type="ORF">I316_01218</name>
</gene>
<name>A0A1B9H202_9TREE</name>
<protein>
    <recommendedName>
        <fullName evidence="3">CREG-like beta-barrel domain-containing protein</fullName>
    </recommendedName>
</protein>